<dbReference type="HAMAP" id="MF_01571">
    <property type="entry name" value="Pro_tRNA_synth_type3"/>
    <property type="match status" value="1"/>
</dbReference>
<dbReference type="Gene3D" id="3.40.50.800">
    <property type="entry name" value="Anticodon-binding domain"/>
    <property type="match status" value="1"/>
</dbReference>
<name>A0AAV9IW90_CYACA</name>
<dbReference type="PROSITE" id="PS50862">
    <property type="entry name" value="AA_TRNA_LIGASE_II"/>
    <property type="match status" value="1"/>
</dbReference>
<gene>
    <name evidence="12" type="ORF">CDCA_CDCA08G2373</name>
</gene>
<dbReference type="FunFam" id="3.40.50.800:FF:000005">
    <property type="entry name" value="bifunctional glutamate/proline--tRNA ligase"/>
    <property type="match status" value="1"/>
</dbReference>
<dbReference type="SMART" id="SM00946">
    <property type="entry name" value="ProRS-C_1"/>
    <property type="match status" value="1"/>
</dbReference>
<dbReference type="Pfam" id="PF03129">
    <property type="entry name" value="HGTP_anticodon"/>
    <property type="match status" value="1"/>
</dbReference>
<proteinExistence type="inferred from homology"/>
<dbReference type="Gene3D" id="3.30.930.10">
    <property type="entry name" value="Bira Bifunctional Protein, Domain 2"/>
    <property type="match status" value="1"/>
</dbReference>
<dbReference type="GO" id="GO:0005737">
    <property type="term" value="C:cytoplasm"/>
    <property type="evidence" value="ECO:0007669"/>
    <property type="project" value="InterPro"/>
</dbReference>
<dbReference type="InterPro" id="IPR045864">
    <property type="entry name" value="aa-tRNA-synth_II/BPL/LPL"/>
</dbReference>
<dbReference type="Proteomes" id="UP001301350">
    <property type="component" value="Unassembled WGS sequence"/>
</dbReference>
<evidence type="ECO:0000256" key="9">
    <source>
        <dbReference type="ARBA" id="ARBA00047671"/>
    </source>
</evidence>
<dbReference type="GO" id="GO:0004827">
    <property type="term" value="F:proline-tRNA ligase activity"/>
    <property type="evidence" value="ECO:0007669"/>
    <property type="project" value="UniProtKB-EC"/>
</dbReference>
<feature type="domain" description="Aminoacyl-transfer RNA synthetases class-II family profile" evidence="11">
    <location>
        <begin position="100"/>
        <end position="365"/>
    </location>
</feature>
<dbReference type="Pfam" id="PF00587">
    <property type="entry name" value="tRNA-synt_2b"/>
    <property type="match status" value="1"/>
</dbReference>
<keyword evidence="3" id="KW-0436">Ligase</keyword>
<dbReference type="SUPFAM" id="SSF55681">
    <property type="entry name" value="Class II aaRS and biotin synthetases"/>
    <property type="match status" value="1"/>
</dbReference>
<keyword evidence="4" id="KW-0547">Nucleotide-binding</keyword>
<evidence type="ECO:0000256" key="10">
    <source>
        <dbReference type="SAM" id="MobiDB-lite"/>
    </source>
</evidence>
<dbReference type="InterPro" id="IPR004499">
    <property type="entry name" value="Pro-tRNA-ligase_IIa_arc-type"/>
</dbReference>
<organism evidence="12 13">
    <name type="scientific">Cyanidium caldarium</name>
    <name type="common">Red alga</name>
    <dbReference type="NCBI Taxonomy" id="2771"/>
    <lineage>
        <taxon>Eukaryota</taxon>
        <taxon>Rhodophyta</taxon>
        <taxon>Bangiophyceae</taxon>
        <taxon>Cyanidiales</taxon>
        <taxon>Cyanidiaceae</taxon>
        <taxon>Cyanidium</taxon>
    </lineage>
</organism>
<dbReference type="InterPro" id="IPR004154">
    <property type="entry name" value="Anticodon-bd"/>
</dbReference>
<dbReference type="EC" id="6.1.1.15" evidence="1"/>
<evidence type="ECO:0000256" key="3">
    <source>
        <dbReference type="ARBA" id="ARBA00022598"/>
    </source>
</evidence>
<dbReference type="FunFam" id="3.30.930.10:FF:000037">
    <property type="entry name" value="Proline--tRNA ligase"/>
    <property type="match status" value="1"/>
</dbReference>
<dbReference type="PANTHER" id="PTHR43382">
    <property type="entry name" value="PROLYL-TRNA SYNTHETASE"/>
    <property type="match status" value="1"/>
</dbReference>
<evidence type="ECO:0000259" key="11">
    <source>
        <dbReference type="PROSITE" id="PS50862"/>
    </source>
</evidence>
<dbReference type="CDD" id="cd00862">
    <property type="entry name" value="ProRS_anticodon_zinc"/>
    <property type="match status" value="1"/>
</dbReference>
<dbReference type="Gene3D" id="3.30.110.30">
    <property type="entry name" value="C-terminal domain of ProRS"/>
    <property type="match status" value="1"/>
</dbReference>
<dbReference type="SUPFAM" id="SSF52954">
    <property type="entry name" value="Class II aaRS ABD-related"/>
    <property type="match status" value="1"/>
</dbReference>
<dbReference type="InterPro" id="IPR033721">
    <property type="entry name" value="ProRS_core_arch_euk"/>
</dbReference>
<keyword evidence="6" id="KW-0648">Protein biosynthesis</keyword>
<reference evidence="12 13" key="1">
    <citation type="submission" date="2022-07" db="EMBL/GenBank/DDBJ databases">
        <title>Genome-wide signatures of adaptation to extreme environments.</title>
        <authorList>
            <person name="Cho C.H."/>
            <person name="Yoon H.S."/>
        </authorList>
    </citation>
    <scope>NUCLEOTIDE SEQUENCE [LARGE SCALE GENOMIC DNA]</scope>
    <source>
        <strain evidence="12 13">DBV 063 E5</strain>
    </source>
</reference>
<evidence type="ECO:0000256" key="1">
    <source>
        <dbReference type="ARBA" id="ARBA00012831"/>
    </source>
</evidence>
<comment type="caution">
    <text evidence="12">The sequence shown here is derived from an EMBL/GenBank/DDBJ whole genome shotgun (WGS) entry which is preliminary data.</text>
</comment>
<dbReference type="GO" id="GO:0017101">
    <property type="term" value="C:aminoacyl-tRNA synthetase multienzyme complex"/>
    <property type="evidence" value="ECO:0007669"/>
    <property type="project" value="TreeGrafter"/>
</dbReference>
<keyword evidence="7" id="KW-0030">Aminoacyl-tRNA synthetase</keyword>
<dbReference type="InterPro" id="IPR017449">
    <property type="entry name" value="Pro-tRNA_synth_II"/>
</dbReference>
<evidence type="ECO:0000256" key="2">
    <source>
        <dbReference type="ARBA" id="ARBA00019110"/>
    </source>
</evidence>
<dbReference type="InterPro" id="IPR016061">
    <property type="entry name" value="Pro-tRNA_ligase_II_C"/>
</dbReference>
<comment type="catalytic activity">
    <reaction evidence="9">
        <text>tRNA(Pro) + L-proline + ATP = L-prolyl-tRNA(Pro) + AMP + diphosphate</text>
        <dbReference type="Rhea" id="RHEA:14305"/>
        <dbReference type="Rhea" id="RHEA-COMP:9700"/>
        <dbReference type="Rhea" id="RHEA-COMP:9702"/>
        <dbReference type="ChEBI" id="CHEBI:30616"/>
        <dbReference type="ChEBI" id="CHEBI:33019"/>
        <dbReference type="ChEBI" id="CHEBI:60039"/>
        <dbReference type="ChEBI" id="CHEBI:78442"/>
        <dbReference type="ChEBI" id="CHEBI:78532"/>
        <dbReference type="ChEBI" id="CHEBI:456215"/>
        <dbReference type="EC" id="6.1.1.15"/>
    </reaction>
</comment>
<accession>A0AAV9IW90</accession>
<dbReference type="InterPro" id="IPR006195">
    <property type="entry name" value="aa-tRNA-synth_II"/>
</dbReference>
<keyword evidence="5" id="KW-0067">ATP-binding</keyword>
<dbReference type="AlphaFoldDB" id="A0AAV9IW90"/>
<dbReference type="SUPFAM" id="SSF64586">
    <property type="entry name" value="C-terminal domain of ProRS"/>
    <property type="match status" value="1"/>
</dbReference>
<evidence type="ECO:0000256" key="7">
    <source>
        <dbReference type="ARBA" id="ARBA00023146"/>
    </source>
</evidence>
<dbReference type="InterPro" id="IPR036621">
    <property type="entry name" value="Anticodon-bd_dom_sf"/>
</dbReference>
<dbReference type="GO" id="GO:0006433">
    <property type="term" value="P:prolyl-tRNA aminoacylation"/>
    <property type="evidence" value="ECO:0007669"/>
    <property type="project" value="InterPro"/>
</dbReference>
<evidence type="ECO:0000256" key="8">
    <source>
        <dbReference type="ARBA" id="ARBA00029731"/>
    </source>
</evidence>
<dbReference type="EMBL" id="JANCYW010000008">
    <property type="protein sequence ID" value="KAK4536348.1"/>
    <property type="molecule type" value="Genomic_DNA"/>
</dbReference>
<evidence type="ECO:0000256" key="6">
    <source>
        <dbReference type="ARBA" id="ARBA00022917"/>
    </source>
</evidence>
<sequence>MGFVSITALGRPNGVLVRSSRRCWTRLVPGRRCARRRPTAALRVRLATAPASGSARAGTAKADSSSGDAPRITPRSQSYAQWYLDVIAAAQLADTSPVKGALVIRPTGWAIWERLRDELDRRIKATGAQNACFPLFIPQSFLSREAEHVDGFAKECALVTHHRLRAVTAADGKSRLEPDPDARLEEALVVRPTSETLIWHMFGRWIQSYRDLPLLVNQWGNAVRWELRTRPFLRTSEFYWQEGHTAHATREEAMDKAREMLEVYRGLLEQWLAIPVVAGFKTASERFAGAEETLTVEAMMQNGWALQCGTSHFLGQNFARAFNVYYQTEEAGTRELVWATSWGASTRLLGALIMVHSDDTGLVLPPRVAPTQVVLVPILPKEEAERQEVRAFCESLLGRLRGHGLRVEMDRRETLRPGAKFFDWERRGVPLRLEVGKRDVANKGVMCARRVDGQKMALPVDGLEARLEDMLEEVQEGMLERAQRFVQQHWHRVEQYAEMRERLRGRKAEEAEDGEVEGNMGGFFLAPWRDSVENEARIKEECKATIRCYPDGWQQEAGGKRCFYSGEMATHMALFARAY</sequence>
<evidence type="ECO:0000313" key="13">
    <source>
        <dbReference type="Proteomes" id="UP001301350"/>
    </source>
</evidence>
<dbReference type="PANTHER" id="PTHR43382:SF3">
    <property type="entry name" value="PROLINE--TRNA LIGASE, CHLOROPLASTIC_MITOCHONDRIAL"/>
    <property type="match status" value="1"/>
</dbReference>
<evidence type="ECO:0000313" key="12">
    <source>
        <dbReference type="EMBL" id="KAK4536348.1"/>
    </source>
</evidence>
<keyword evidence="13" id="KW-1185">Reference proteome</keyword>
<dbReference type="Pfam" id="PF09180">
    <property type="entry name" value="ProRS-C_1"/>
    <property type="match status" value="1"/>
</dbReference>
<dbReference type="InterPro" id="IPR002314">
    <property type="entry name" value="aa-tRNA-synt_IIb"/>
</dbReference>
<protein>
    <recommendedName>
        <fullName evidence="2">Proline--tRNA ligase</fullName>
        <ecNumber evidence="1">6.1.1.15</ecNumber>
    </recommendedName>
    <alternativeName>
        <fullName evidence="8">Prolyl-tRNA synthetase</fullName>
    </alternativeName>
</protein>
<dbReference type="CDD" id="cd00778">
    <property type="entry name" value="ProRS_core_arch_euk"/>
    <property type="match status" value="1"/>
</dbReference>
<dbReference type="NCBIfam" id="TIGR00408">
    <property type="entry name" value="proS_fam_I"/>
    <property type="match status" value="1"/>
</dbReference>
<dbReference type="GO" id="GO:0005524">
    <property type="term" value="F:ATP binding"/>
    <property type="evidence" value="ECO:0007669"/>
    <property type="project" value="UniProtKB-KW"/>
</dbReference>
<feature type="region of interest" description="Disordered" evidence="10">
    <location>
        <begin position="52"/>
        <end position="73"/>
    </location>
</feature>
<evidence type="ECO:0000256" key="5">
    <source>
        <dbReference type="ARBA" id="ARBA00022840"/>
    </source>
</evidence>
<evidence type="ECO:0000256" key="4">
    <source>
        <dbReference type="ARBA" id="ARBA00022741"/>
    </source>
</evidence>